<evidence type="ECO:0000313" key="6">
    <source>
        <dbReference type="Proteomes" id="UP000054937"/>
    </source>
</evidence>
<dbReference type="InterPro" id="IPR034085">
    <property type="entry name" value="TOG"/>
</dbReference>
<sequence length="2463" mass="286279">MSEKYLKENLFKTFALKKSQESKLRSELNSMMDSQENQKKLFEILKEILKNDEQLPDFKYFLKVFLIIKRRIRFSPKKNLENIKEFLNIYLVQAGKYTPVHFNDSTIPIFDKLCTVIRDVPEEVILDKFQTSSKDKILLTHLILNVIKKSELIKEELTNKFVSDYLIDVNKQSKNGFKFSKLYANLLDQQIFKEKVLPNIQRLLKRSDNNIMILAQLLNANIDFTPFAEEIVLKNIAFLYANNDFAKYAFPIANKIVQNVKDNEVQLKIAKGLIGLIKEQRQGSAKFEYLKIICNLAVSAKKNNDELISLVLETILQNLSAVLDDAKLYFTLKHIETIFDNASAEFKFSGLQNLIDLVSSAKSDKYKTAVVSRIATNLIQRSQDDCEQLGLKIFNELFLFFLKENKKLVTQSQAYVTSFEAATESLKKYGSQQLKDGLKKALPQILDSSLYTNQFEYFSKNIKQELKSYLTSLVNIFYQFSSNLDEKTNNLLGVLIIYIILDTNCPTKTIEYLFKENSLPVFQMLIKSSFVFFYLVKPNQIEYFTGFSTKNYLLQDIISRQLQNLTEEQVKEIKDLSFISFQLKNKNVAHKKFQKRFDKFVQQNYEVLSEAVKNNEQSINPYLLNSELFIQNRNPVINNGARSISLTLFKLGQFELFLPYKIFFDKENYENSEKLEEFKETSSKNEEAFSQAQLEPLQQLIFSLNLIKNYHQQPEDSKPNPNPKGKPNPNPNVKKAQKPAKPVQQPTSKQEFIMLDEEQLLAKQLRELRIEMIFYYRWSVAIFELIGQSGHGRAPEFFFTQLFEGFMDLCSEEDFQESFLRVAVDTFKQVKIIGNQFSECLAQFFIKFSENKVPKDKILESFHKFQENLVAMDFNNEIPFFILKNINVLQKYILSRGGFDMQMKKEAINYYVKLDENKYENYVLEIFEPLNENINILSSQPNIGQLIDKLMLNEKLLDKIPQLFNDILNGVDKAKIAVLNSLLRNHEKLKFQPTFDVIIKLRILMIDDNQEVQQLAKQTLDNFPHEINISKIDSFDLITFVQNHSRENAEKFTQFANELIKEKGEYSKVFFKKVVHSSDILYDDSEISEEALLFFPHFLNQNMQFISGETMEPIFISLVEKYTGDSKQMVSAQSLQAGIDIIQHHGASHATHITTILEKFLKSKNDQHQLSAIIFLGVIAPFIKNKSSVDGVSGKIMNLFEKGSENMQRNLARCMPELINFFDNPKKIAQTQLQDLQFHSNPEMKRGCSYLIAGLNKGLGIEYLDELKIFDFITQEVKKEQGLKESILYLIQAYLETMGRVIEPFIIQLAQTIMKFFTDRNEEIRDLALNTIKIMMQKLTAYGVKIVLPQMLLGLEETQWQAKVNNIWSLGNMAYCSAKQLSQCLPQIVPKLSHSLSDTHPAIREAANDSLKNIGSTIQNPEISEIVDILIQALSDPFEKNRAGLKVLLETKFEHYIDAPSLSLVIPILDYALKQKRDPEAKIDACQVIGSISNLIKDINNLIPYMQILVEGLHSALSDPDNDVRTFGSKAVGKLAEKLGEKNTETYFKFVQESIEKEATPSIERGGVASALAEIMCNLTPAYFNEKLQEIFRKMKLPANHMKEGYIGVFVYLPVILKDKFKPFIKLVLDNTVEFCTHENDKVRDMTLRVLRILIQTYGLSNTDLLMQPINEGMFSTNWRKRNSALLLSSEMLEVLTKYLKVADGESWTEDQVEKNNQRNENIMGVYILRADDLEQIKNLATSIWKNYIDNTPKTLKNALDVFLRQLCRSILQDEEIIATTKRSLGEFSGKYGESFFPQIMDEVTKQIEQNKTDAGYVTGVLLVMREIILQIPQILITRYMNTYISWIQQFIFSQDKQLRQSVFIFYKVLVDKINSVKILDFIIKDTYEDFKKLKESDEKYGDYLDVFNQIVRQKSQKILSYIIPFLFKTPLLIQQIDIITNNADIVGHQIYKSINDQEENFTGGCEILLDEAFNCQEQLLLESQQYCLEQLSINLSVSDMKKFFQNMILKLRDFSKSVENNTKQIQIILSILNFYYFNTAERIEDFNTDITQYVLPFIFLDTSKYGKIVDLTNKILLSFYRSSDKKIHFNLLTHTEMLIKNKLSSLQVQKDYLLPGFNYGEEGDGIAPYIDMIISCLVYNSDKEFDGALELVRYIITHTNLKNLDRHIMRIVGPLIRVINYKYDQERKEVIVSLFKLIKDKKMKIEAFTPQLQSTYIKLIQEFPREQEFIKDISKNMIALLQFTKRNDLLLHDMNRRYQDETNVYIKEAYLSVLWRYVKYDISNKKSFFAQAIMEKLFDSFLKETLNLKNYNTNLIFLLGKFIGQLSYYISPKKLALYQKEAQQIAEEASELPINIFFYLNNLINIYLYNPMLNGKVEELGEEWSQFKPLENIQELICKNVNNFEREWTLELVEQIRKNITQKLKLGKYLAGQIKFSQILASIDQEWVQNESSVNLELFKDL</sequence>
<dbReference type="Pfam" id="PF24984">
    <property type="entry name" value="HEAT_EF3_GNC1"/>
    <property type="match status" value="1"/>
</dbReference>
<protein>
    <submittedName>
        <fullName evidence="5">Armadillo-type fold</fullName>
    </submittedName>
</protein>
<dbReference type="PROSITE" id="PS50077">
    <property type="entry name" value="HEAT_REPEAT"/>
    <property type="match status" value="2"/>
</dbReference>
<organism evidence="5 6">
    <name type="scientific">Pseudocohnilembus persalinus</name>
    <name type="common">Ciliate</name>
    <dbReference type="NCBI Taxonomy" id="266149"/>
    <lineage>
        <taxon>Eukaryota</taxon>
        <taxon>Sar</taxon>
        <taxon>Alveolata</taxon>
        <taxon>Ciliophora</taxon>
        <taxon>Intramacronucleata</taxon>
        <taxon>Oligohymenophorea</taxon>
        <taxon>Scuticociliatia</taxon>
        <taxon>Philasterida</taxon>
        <taxon>Pseudocohnilembidae</taxon>
        <taxon>Pseudocohnilembus</taxon>
    </lineage>
</organism>
<feature type="repeat" description="HEAT" evidence="2">
    <location>
        <begin position="1388"/>
        <end position="1425"/>
    </location>
</feature>
<dbReference type="Pfam" id="PF24987">
    <property type="entry name" value="HEAT_EF3_N"/>
    <property type="match status" value="1"/>
</dbReference>
<dbReference type="InterPro" id="IPR016024">
    <property type="entry name" value="ARM-type_fold"/>
</dbReference>
<feature type="repeat" description="HEAT" evidence="2">
    <location>
        <begin position="1509"/>
        <end position="1547"/>
    </location>
</feature>
<keyword evidence="6" id="KW-1185">Reference proteome</keyword>
<comment type="caution">
    <text evidence="5">The sequence shown here is derived from an EMBL/GenBank/DDBJ whole genome shotgun (WGS) entry which is preliminary data.</text>
</comment>
<accession>A0A0V0QP84</accession>
<gene>
    <name evidence="5" type="ORF">PPERSA_11283</name>
</gene>
<feature type="region of interest" description="Disordered" evidence="3">
    <location>
        <begin position="712"/>
        <end position="748"/>
    </location>
</feature>
<proteinExistence type="predicted"/>
<dbReference type="GO" id="GO:0034198">
    <property type="term" value="P:cellular response to amino acid starvation"/>
    <property type="evidence" value="ECO:0007669"/>
    <property type="project" value="TreeGrafter"/>
</dbReference>
<dbReference type="Proteomes" id="UP000054937">
    <property type="component" value="Unassembled WGS sequence"/>
</dbReference>
<dbReference type="PANTHER" id="PTHR23346:SF7">
    <property type="entry name" value="STALLED RIBOSOME SENSOR GCN1"/>
    <property type="match status" value="1"/>
</dbReference>
<name>A0A0V0QP84_PSEPJ</name>
<dbReference type="GO" id="GO:0019887">
    <property type="term" value="F:protein kinase regulator activity"/>
    <property type="evidence" value="ECO:0007669"/>
    <property type="project" value="TreeGrafter"/>
</dbReference>
<dbReference type="OrthoDB" id="5148094at2759"/>
<dbReference type="EMBL" id="LDAU01000120">
    <property type="protein sequence ID" value="KRX04159.1"/>
    <property type="molecule type" value="Genomic_DNA"/>
</dbReference>
<dbReference type="PANTHER" id="PTHR23346">
    <property type="entry name" value="TRANSLATIONAL ACTIVATOR GCN1-RELATED"/>
    <property type="match status" value="1"/>
</dbReference>
<feature type="compositionally biased region" description="Low complexity" evidence="3">
    <location>
        <begin position="731"/>
        <end position="746"/>
    </location>
</feature>
<reference evidence="5 6" key="1">
    <citation type="journal article" date="2015" name="Sci. Rep.">
        <title>Genome of the facultative scuticociliatosis pathogen Pseudocohnilembus persalinus provides insight into its virulence through horizontal gene transfer.</title>
        <authorList>
            <person name="Xiong J."/>
            <person name="Wang G."/>
            <person name="Cheng J."/>
            <person name="Tian M."/>
            <person name="Pan X."/>
            <person name="Warren A."/>
            <person name="Jiang C."/>
            <person name="Yuan D."/>
            <person name="Miao W."/>
        </authorList>
    </citation>
    <scope>NUCLEOTIDE SEQUENCE [LARGE SCALE GENOMIC DNA]</scope>
    <source>
        <strain evidence="5">36N120E</strain>
    </source>
</reference>
<feature type="domain" description="TOG" evidence="4">
    <location>
        <begin position="1217"/>
        <end position="1447"/>
    </location>
</feature>
<feature type="compositionally biased region" description="Pro residues" evidence="3">
    <location>
        <begin position="720"/>
        <end position="730"/>
    </location>
</feature>
<evidence type="ECO:0000313" key="5">
    <source>
        <dbReference type="EMBL" id="KRX04159.1"/>
    </source>
</evidence>
<dbReference type="SMART" id="SM01349">
    <property type="entry name" value="TOG"/>
    <property type="match status" value="1"/>
</dbReference>
<evidence type="ECO:0000259" key="4">
    <source>
        <dbReference type="SMART" id="SM01349"/>
    </source>
</evidence>
<evidence type="ECO:0000256" key="2">
    <source>
        <dbReference type="PROSITE-ProRule" id="PRU00103"/>
    </source>
</evidence>
<dbReference type="SUPFAM" id="SSF48371">
    <property type="entry name" value="ARM repeat"/>
    <property type="match status" value="2"/>
</dbReference>
<dbReference type="GO" id="GO:0006417">
    <property type="term" value="P:regulation of translation"/>
    <property type="evidence" value="ECO:0007669"/>
    <property type="project" value="TreeGrafter"/>
</dbReference>
<evidence type="ECO:0000256" key="1">
    <source>
        <dbReference type="ARBA" id="ARBA00022737"/>
    </source>
</evidence>
<dbReference type="InterPro" id="IPR021133">
    <property type="entry name" value="HEAT_type_2"/>
</dbReference>
<dbReference type="OMA" id="EFCTHEN"/>
<keyword evidence="1" id="KW-0677">Repeat</keyword>
<dbReference type="InParanoid" id="A0A0V0QP84"/>
<dbReference type="GO" id="GO:0005829">
    <property type="term" value="C:cytosol"/>
    <property type="evidence" value="ECO:0007669"/>
    <property type="project" value="TreeGrafter"/>
</dbReference>
<dbReference type="InterPro" id="IPR011989">
    <property type="entry name" value="ARM-like"/>
</dbReference>
<evidence type="ECO:0000256" key="3">
    <source>
        <dbReference type="SAM" id="MobiDB-lite"/>
    </source>
</evidence>
<dbReference type="Gene3D" id="1.25.10.10">
    <property type="entry name" value="Leucine-rich Repeat Variant"/>
    <property type="match status" value="2"/>
</dbReference>